<dbReference type="Proteomes" id="UP000662814">
    <property type="component" value="Chromosome"/>
</dbReference>
<feature type="transmembrane region" description="Helical" evidence="7">
    <location>
        <begin position="53"/>
        <end position="72"/>
    </location>
</feature>
<accession>A0ABX6YKG1</accession>
<keyword evidence="2" id="KW-0813">Transport</keyword>
<evidence type="ECO:0000256" key="2">
    <source>
        <dbReference type="ARBA" id="ARBA00022448"/>
    </source>
</evidence>
<dbReference type="RefSeq" id="WP_166988492.1">
    <property type="nucleotide sequence ID" value="NZ_CP061169.1"/>
</dbReference>
<evidence type="ECO:0000313" key="9">
    <source>
        <dbReference type="EMBL" id="QPZ39268.1"/>
    </source>
</evidence>
<dbReference type="Gene3D" id="1.20.1250.20">
    <property type="entry name" value="MFS general substrate transporter like domains"/>
    <property type="match status" value="1"/>
</dbReference>
<feature type="transmembrane region" description="Helical" evidence="7">
    <location>
        <begin position="146"/>
        <end position="164"/>
    </location>
</feature>
<evidence type="ECO:0000256" key="7">
    <source>
        <dbReference type="SAM" id="Phobius"/>
    </source>
</evidence>
<evidence type="ECO:0000256" key="5">
    <source>
        <dbReference type="ARBA" id="ARBA00022989"/>
    </source>
</evidence>
<dbReference type="PANTHER" id="PTHR23501:SF197">
    <property type="entry name" value="COMD"/>
    <property type="match status" value="1"/>
</dbReference>
<feature type="transmembrane region" description="Helical" evidence="7">
    <location>
        <begin position="274"/>
        <end position="295"/>
    </location>
</feature>
<keyword evidence="3" id="KW-1003">Cell membrane</keyword>
<evidence type="ECO:0000256" key="6">
    <source>
        <dbReference type="ARBA" id="ARBA00023136"/>
    </source>
</evidence>
<evidence type="ECO:0000259" key="8">
    <source>
        <dbReference type="PROSITE" id="PS50850"/>
    </source>
</evidence>
<evidence type="ECO:0000313" key="10">
    <source>
        <dbReference type="Proteomes" id="UP000662814"/>
    </source>
</evidence>
<dbReference type="CDD" id="cd17502">
    <property type="entry name" value="MFS_Azr1_MDR_like"/>
    <property type="match status" value="1"/>
</dbReference>
<dbReference type="PRINTS" id="PR01036">
    <property type="entry name" value="TCRTETB"/>
</dbReference>
<dbReference type="SUPFAM" id="SSF103473">
    <property type="entry name" value="MFS general substrate transporter"/>
    <property type="match status" value="1"/>
</dbReference>
<evidence type="ECO:0000256" key="1">
    <source>
        <dbReference type="ARBA" id="ARBA00004651"/>
    </source>
</evidence>
<feature type="domain" description="Major facilitator superfamily (MFS) profile" evidence="8">
    <location>
        <begin position="19"/>
        <end position="469"/>
    </location>
</feature>
<feature type="transmembrane region" description="Helical" evidence="7">
    <location>
        <begin position="170"/>
        <end position="192"/>
    </location>
</feature>
<evidence type="ECO:0000256" key="3">
    <source>
        <dbReference type="ARBA" id="ARBA00022475"/>
    </source>
</evidence>
<dbReference type="NCBIfam" id="TIGR00711">
    <property type="entry name" value="efflux_EmrB"/>
    <property type="match status" value="1"/>
</dbReference>
<dbReference type="Pfam" id="PF07690">
    <property type="entry name" value="MFS_1"/>
    <property type="match status" value="1"/>
</dbReference>
<feature type="transmembrane region" description="Helical" evidence="7">
    <location>
        <begin position="204"/>
        <end position="225"/>
    </location>
</feature>
<dbReference type="Gene3D" id="1.20.1720.10">
    <property type="entry name" value="Multidrug resistance protein D"/>
    <property type="match status" value="1"/>
</dbReference>
<keyword evidence="4 7" id="KW-0812">Transmembrane</keyword>
<feature type="transmembrane region" description="Helical" evidence="7">
    <location>
        <begin position="116"/>
        <end position="134"/>
    </location>
</feature>
<feature type="transmembrane region" description="Helical" evidence="7">
    <location>
        <begin position="84"/>
        <end position="110"/>
    </location>
</feature>
<organism evidence="9 10">
    <name type="scientific">Paramicrobacterium chengjingii</name>
    <dbReference type="NCBI Taxonomy" id="2769067"/>
    <lineage>
        <taxon>Bacteria</taxon>
        <taxon>Bacillati</taxon>
        <taxon>Actinomycetota</taxon>
        <taxon>Actinomycetes</taxon>
        <taxon>Micrococcales</taxon>
        <taxon>Microbacteriaceae</taxon>
        <taxon>Paramicrobacterium</taxon>
    </lineage>
</organism>
<keyword evidence="10" id="KW-1185">Reference proteome</keyword>
<dbReference type="PROSITE" id="PS50850">
    <property type="entry name" value="MFS"/>
    <property type="match status" value="1"/>
</dbReference>
<feature type="transmembrane region" description="Helical" evidence="7">
    <location>
        <begin position="231"/>
        <end position="253"/>
    </location>
</feature>
<feature type="transmembrane region" description="Helical" evidence="7">
    <location>
        <begin position="400"/>
        <end position="423"/>
    </location>
</feature>
<dbReference type="EMBL" id="CP061169">
    <property type="protein sequence ID" value="QPZ39268.1"/>
    <property type="molecule type" value="Genomic_DNA"/>
</dbReference>
<protein>
    <submittedName>
        <fullName evidence="9">MFS transporter</fullName>
    </submittedName>
</protein>
<sequence>MTTSSPSPVVMTPLRVRMTLLGVMFGLLLSMLDNFIVGTAAPSIVRDLGDASLLSWVVTAYALTTAVTTPIWGKLGDLFGRKRVFQISVAAFIVGSILAALAPSMILLILARAVQGIGAGGLAVGAFAVIGDLVPPRDRGKYQGMVAIIVATGTIGGPLVGGFLTDAFGWRSAFLINLPLGALTMAWVAWTLRIPRVQRKAQIDWLGAALLGIAVSALIFLTSWAGETFEWLSWQTGAFVVVFTAALVAFVWWERRAAEPLLPLAIFRERSFTMASILAFTSGIVVFASVLYLPIFQQTVQGASASSSGLLLLPMMIPVVIVSQIAGRVMTRTGRYKVFPVIGSIALTVGGVLLATMTASTPIALTAAFMIPMGIGSGLTQQMTTTIAQNSVQQKDMGAASGAVTLLRTIGGSLGIAVFGSIYTSYTIDAAPAALTEGSAQGIATIFGITAAISALGVVAACAITEIPLRRGPAADAAGPESSRVTA</sequence>
<evidence type="ECO:0000256" key="4">
    <source>
        <dbReference type="ARBA" id="ARBA00022692"/>
    </source>
</evidence>
<dbReference type="InterPro" id="IPR004638">
    <property type="entry name" value="EmrB-like"/>
</dbReference>
<feature type="transmembrane region" description="Helical" evidence="7">
    <location>
        <begin position="363"/>
        <end position="380"/>
    </location>
</feature>
<name>A0ABX6YKG1_9MICO</name>
<keyword evidence="6 7" id="KW-0472">Membrane</keyword>
<feature type="transmembrane region" description="Helical" evidence="7">
    <location>
        <begin position="307"/>
        <end position="326"/>
    </location>
</feature>
<feature type="transmembrane region" description="Helical" evidence="7">
    <location>
        <begin position="20"/>
        <end position="41"/>
    </location>
</feature>
<dbReference type="InterPro" id="IPR020846">
    <property type="entry name" value="MFS_dom"/>
</dbReference>
<reference evidence="9 10" key="1">
    <citation type="submission" date="2020-12" db="EMBL/GenBank/DDBJ databases">
        <title>Microbacterium sp. HY060.</title>
        <authorList>
            <person name="Zhou J."/>
        </authorList>
    </citation>
    <scope>NUCLEOTIDE SEQUENCE [LARGE SCALE GENOMIC DNA]</scope>
    <source>
        <strain evidence="9 10">HY60</strain>
    </source>
</reference>
<feature type="transmembrane region" description="Helical" evidence="7">
    <location>
        <begin position="443"/>
        <end position="464"/>
    </location>
</feature>
<gene>
    <name evidence="9" type="ORF">HCR76_04185</name>
</gene>
<feature type="transmembrane region" description="Helical" evidence="7">
    <location>
        <begin position="338"/>
        <end position="357"/>
    </location>
</feature>
<keyword evidence="5 7" id="KW-1133">Transmembrane helix</keyword>
<proteinExistence type="predicted"/>
<dbReference type="InterPro" id="IPR011701">
    <property type="entry name" value="MFS"/>
</dbReference>
<dbReference type="PANTHER" id="PTHR23501">
    <property type="entry name" value="MAJOR FACILITATOR SUPERFAMILY"/>
    <property type="match status" value="1"/>
</dbReference>
<comment type="subcellular location">
    <subcellularLocation>
        <location evidence="1">Cell membrane</location>
        <topology evidence="1">Multi-pass membrane protein</topology>
    </subcellularLocation>
</comment>
<dbReference type="InterPro" id="IPR036259">
    <property type="entry name" value="MFS_trans_sf"/>
</dbReference>